<reference evidence="4" key="1">
    <citation type="submission" date="2015-10" db="EMBL/GenBank/DDBJ databases">
        <title>FRAMA: From RNA-seq data to annotated mRNA assemblies.</title>
        <authorList>
            <person name="Bens M."/>
            <person name="Sahm A."/>
            <person name="Jahn N."/>
            <person name="Morhart M."/>
            <person name="Holtze S."/>
            <person name="Hildebrandt T.B."/>
            <person name="Platzer M."/>
            <person name="Szafranski K."/>
        </authorList>
    </citation>
    <scope>NUCLEOTIDE SEQUENCE</scope>
    <source>
        <tissue evidence="4">Liver</tissue>
    </source>
</reference>
<feature type="domain" description="NIPSNAP" evidence="3">
    <location>
        <begin position="188"/>
        <end position="287"/>
    </location>
</feature>
<reference evidence="6" key="2">
    <citation type="submission" date="2025-04" db="UniProtKB">
        <authorList>
            <consortium name="RefSeq"/>
        </authorList>
    </citation>
    <scope>IDENTIFICATION</scope>
</reference>
<comment type="similarity">
    <text evidence="1">Belongs to the NipSnap family.</text>
</comment>
<dbReference type="InterPro" id="IPR051557">
    <property type="entry name" value="NipSnap_domain"/>
</dbReference>
<evidence type="ECO:0000313" key="4">
    <source>
        <dbReference type="EMBL" id="JAN98528.1"/>
    </source>
</evidence>
<accession>A0A0P6JDC6</accession>
<evidence type="ECO:0000313" key="5">
    <source>
        <dbReference type="Proteomes" id="UP000694906"/>
    </source>
</evidence>
<dbReference type="Proteomes" id="UP000694906">
    <property type="component" value="Unplaced"/>
</dbReference>
<dbReference type="PANTHER" id="PTHR21017:SF19">
    <property type="entry name" value="PROTEIN NIPSNAP HOMOLOG 3B"/>
    <property type="match status" value="1"/>
</dbReference>
<feature type="region of interest" description="Disordered" evidence="2">
    <location>
        <begin position="35"/>
        <end position="124"/>
    </location>
</feature>
<dbReference type="GO" id="GO:0005739">
    <property type="term" value="C:mitochondrion"/>
    <property type="evidence" value="ECO:0007669"/>
    <property type="project" value="TreeGrafter"/>
</dbReference>
<dbReference type="InterPro" id="IPR011008">
    <property type="entry name" value="Dimeric_a/b-barrel"/>
</dbReference>
<dbReference type="Gene3D" id="3.30.70.100">
    <property type="match status" value="2"/>
</dbReference>
<dbReference type="EMBL" id="GEBF01005104">
    <property type="protein sequence ID" value="JAN98528.1"/>
    <property type="molecule type" value="Transcribed_RNA"/>
</dbReference>
<feature type="compositionally biased region" description="Polar residues" evidence="2">
    <location>
        <begin position="67"/>
        <end position="76"/>
    </location>
</feature>
<dbReference type="FunFam" id="3.30.70.100:FF:000019">
    <property type="entry name" value="Protein NipSnap homolog 3A"/>
    <property type="match status" value="1"/>
</dbReference>
<gene>
    <name evidence="4" type="primary">NIPSNAP3A</name>
    <name evidence="6" type="synonym">LOC101705523</name>
</gene>
<dbReference type="FunFam" id="3.30.70.100:FF:000017">
    <property type="entry name" value="Protein NipSnap homolog 3A"/>
    <property type="match status" value="1"/>
</dbReference>
<dbReference type="InterPro" id="IPR012577">
    <property type="entry name" value="NIPSNAP"/>
</dbReference>
<proteinExistence type="inferred from homology"/>
<dbReference type="SUPFAM" id="SSF54909">
    <property type="entry name" value="Dimeric alpha+beta barrel"/>
    <property type="match status" value="2"/>
</dbReference>
<dbReference type="RefSeq" id="XP_004848250.2">
    <property type="nucleotide sequence ID" value="XM_004848193.3"/>
</dbReference>
<evidence type="ECO:0000256" key="1">
    <source>
        <dbReference type="ARBA" id="ARBA00005291"/>
    </source>
</evidence>
<dbReference type="AlphaFoldDB" id="A0A0P6JDC6"/>
<dbReference type="OrthoDB" id="10262843at2759"/>
<dbReference type="KEGG" id="hgl:101705523"/>
<protein>
    <submittedName>
        <fullName evidence="4 6">Protein NipSnap homolog 3A</fullName>
    </submittedName>
</protein>
<sequence>MEKKKSFFLLQSITQDQTLTISGAKHYTPRLPTPALPAHFRTEHRNSTQCSLRGRTGDPEGWKGSGSAVSPLSKNLWTGGPQRLRKQGEERLSTQPTDSGLTVPPARGGAKPPSPAPARTTHCSFLEPLPSGSCERNLSPDAAFLSARSRAMLAFGSPLTRGLAPRARAPQVCSSFATGPRQKDGTLYEFRTYYLKPSKMNEFLENLKKNVHLRTAHSELLGYWSVEFGGRMNKTFHIWKYDNFAHRTAVRKALAKDKEWQEHFLIPNLGHIDKQENEITYLVPWCKIERPEKEGVYELATFQMKPGGPALWGDAFKRAIKAHVDLGYTKLVGVFHTEYGALNRVHVLWWNESADSRAAGRHESHEDPRVVAAVRESVNYLESQQNMLLIPTSFSPLK</sequence>
<evidence type="ECO:0000259" key="3">
    <source>
        <dbReference type="Pfam" id="PF07978"/>
    </source>
</evidence>
<dbReference type="GO" id="GO:0000423">
    <property type="term" value="P:mitophagy"/>
    <property type="evidence" value="ECO:0007669"/>
    <property type="project" value="UniProtKB-ARBA"/>
</dbReference>
<dbReference type="PANTHER" id="PTHR21017">
    <property type="entry name" value="NIPSNAP-RELATED"/>
    <property type="match status" value="1"/>
</dbReference>
<organism evidence="4">
    <name type="scientific">Heterocephalus glaber</name>
    <name type="common">Naked mole rat</name>
    <dbReference type="NCBI Taxonomy" id="10181"/>
    <lineage>
        <taxon>Eukaryota</taxon>
        <taxon>Metazoa</taxon>
        <taxon>Chordata</taxon>
        <taxon>Craniata</taxon>
        <taxon>Vertebrata</taxon>
        <taxon>Euteleostomi</taxon>
        <taxon>Mammalia</taxon>
        <taxon>Eutheria</taxon>
        <taxon>Euarchontoglires</taxon>
        <taxon>Glires</taxon>
        <taxon>Rodentia</taxon>
        <taxon>Hystricomorpha</taxon>
        <taxon>Bathyergidae</taxon>
        <taxon>Heterocephalus</taxon>
    </lineage>
</organism>
<evidence type="ECO:0000313" key="6">
    <source>
        <dbReference type="RefSeq" id="XP_004848250.2"/>
    </source>
</evidence>
<keyword evidence="5" id="KW-1185">Reference proteome</keyword>
<dbReference type="Pfam" id="PF07978">
    <property type="entry name" value="NIPSNAP"/>
    <property type="match status" value="2"/>
</dbReference>
<name>A0A0P6JDC6_HETGA</name>
<evidence type="ECO:0000256" key="2">
    <source>
        <dbReference type="SAM" id="MobiDB-lite"/>
    </source>
</evidence>
<feature type="domain" description="NIPSNAP" evidence="3">
    <location>
        <begin position="297"/>
        <end position="396"/>
    </location>
</feature>